<dbReference type="GO" id="GO:0006508">
    <property type="term" value="P:proteolysis"/>
    <property type="evidence" value="ECO:0007669"/>
    <property type="project" value="InterPro"/>
</dbReference>
<dbReference type="SUPFAM" id="SSF82171">
    <property type="entry name" value="DPP6 N-terminal domain-like"/>
    <property type="match status" value="1"/>
</dbReference>
<keyword evidence="1" id="KW-0378">Hydrolase</keyword>
<sequence>MQNDFRGHRSFIEAQQLTSAWLRPGSGEASSLSQLMASPDGATAVATAVVCEALQGQPSTRIALVDLATGNIELLTRGLGSDSSPKWSPDGSSIAFLSDREQAHVNRLHILGIDTGAEHAGPQVDGFVESLEWSADGRFVLLCTAGFGSDLAGAQGAVAVSLERDAEAQADWAPTVEGAPEASPWRSAWVYDVGTHRVRRVTLPGINVWQASWAGPDHIVAICSDQPEETRWYTADVRLIAVENGDFRTLFKPDDQLNCVVASPSGDTVAVIEAVCSDRNLVAGDLRLIDVASGEVTSAATLDADVTQLIWRDEDTLLFGAGQGPDYVAGLFDRQTGAARELWRDSRRQPSGMIFPEIAPLGRQAADFLCLVEAFSAAPTLVAYEGGAERAIRTVGAPEVDARVQALGVSARDFTWTAPDGLALHGWLITPKGAGPHPLIMHVHGGPVWYVRPQYLGRSALLQMALAAGYALFLPNPRGSSGRGQKFARKVFGDMGGRDTYDYLSGLDALESQGVIDRARIGVMGTSYGGYITSWLITQDRRFAAAVPIAPVTHWVSQHLTCNVPTFCELFLSDKLGDPLGQYFTRSPIHYAERVRTPTLHICGALDKITPAGQALEFHKALQGSTDVETVLLTYPHEGHGIRSMPAIFDFTARVMAWFEKHMPGRTPDRL</sequence>
<dbReference type="Gene3D" id="3.40.50.1820">
    <property type="entry name" value="alpha/beta hydrolase"/>
    <property type="match status" value="1"/>
</dbReference>
<dbReference type="Pfam" id="PF00326">
    <property type="entry name" value="Peptidase_S9"/>
    <property type="match status" value="1"/>
</dbReference>
<dbReference type="InterPro" id="IPR011659">
    <property type="entry name" value="WD40"/>
</dbReference>
<dbReference type="InterPro" id="IPR001375">
    <property type="entry name" value="Peptidase_S9_cat"/>
</dbReference>
<dbReference type="GO" id="GO:0004252">
    <property type="term" value="F:serine-type endopeptidase activity"/>
    <property type="evidence" value="ECO:0007669"/>
    <property type="project" value="TreeGrafter"/>
</dbReference>
<keyword evidence="4" id="KW-0031">Aminopeptidase</keyword>
<dbReference type="AlphaFoldDB" id="A0A1H2MPP8"/>
<dbReference type="GO" id="GO:0004177">
    <property type="term" value="F:aminopeptidase activity"/>
    <property type="evidence" value="ECO:0007669"/>
    <property type="project" value="UniProtKB-KW"/>
</dbReference>
<organism evidence="4 5">
    <name type="scientific">Pseudomonas mucidolens</name>
    <dbReference type="NCBI Taxonomy" id="46679"/>
    <lineage>
        <taxon>Bacteria</taxon>
        <taxon>Pseudomonadati</taxon>
        <taxon>Pseudomonadota</taxon>
        <taxon>Gammaproteobacteria</taxon>
        <taxon>Pseudomonadales</taxon>
        <taxon>Pseudomonadaceae</taxon>
        <taxon>Pseudomonas</taxon>
    </lineage>
</organism>
<dbReference type="RefSeq" id="WP_165447433.1">
    <property type="nucleotide sequence ID" value="NZ_LS483433.1"/>
</dbReference>
<evidence type="ECO:0000313" key="5">
    <source>
        <dbReference type="Proteomes" id="UP000198600"/>
    </source>
</evidence>
<keyword evidence="4" id="KW-0645">Protease</keyword>
<dbReference type="Proteomes" id="UP000198600">
    <property type="component" value="Chromosome I"/>
</dbReference>
<accession>A0A1H2MPP8</accession>
<dbReference type="InterPro" id="IPR011042">
    <property type="entry name" value="6-blade_b-propeller_TolB-like"/>
</dbReference>
<keyword evidence="2" id="KW-0720">Serine protease</keyword>
<feature type="domain" description="Peptidase S9 prolyl oligopeptidase catalytic" evidence="3">
    <location>
        <begin position="462"/>
        <end position="663"/>
    </location>
</feature>
<name>A0A1H2MPP8_9PSED</name>
<evidence type="ECO:0000313" key="4">
    <source>
        <dbReference type="EMBL" id="SDU95199.1"/>
    </source>
</evidence>
<dbReference type="SUPFAM" id="SSF53474">
    <property type="entry name" value="alpha/beta-Hydrolases"/>
    <property type="match status" value="1"/>
</dbReference>
<dbReference type="Gene3D" id="2.120.10.30">
    <property type="entry name" value="TolB, C-terminal domain"/>
    <property type="match status" value="1"/>
</dbReference>
<dbReference type="PANTHER" id="PTHR42776">
    <property type="entry name" value="SERINE PEPTIDASE S9 FAMILY MEMBER"/>
    <property type="match status" value="1"/>
</dbReference>
<evidence type="ECO:0000256" key="2">
    <source>
        <dbReference type="ARBA" id="ARBA00022825"/>
    </source>
</evidence>
<dbReference type="PANTHER" id="PTHR42776:SF27">
    <property type="entry name" value="DIPEPTIDYL PEPTIDASE FAMILY MEMBER 6"/>
    <property type="match status" value="1"/>
</dbReference>
<reference evidence="5" key="1">
    <citation type="submission" date="2016-10" db="EMBL/GenBank/DDBJ databases">
        <authorList>
            <person name="Varghese N."/>
            <person name="Submissions S."/>
        </authorList>
    </citation>
    <scope>NUCLEOTIDE SEQUENCE [LARGE SCALE GENOMIC DNA]</scope>
    <source>
        <strain evidence="5">LMG 2223</strain>
    </source>
</reference>
<dbReference type="Pfam" id="PF07676">
    <property type="entry name" value="PD40"/>
    <property type="match status" value="1"/>
</dbReference>
<protein>
    <submittedName>
        <fullName evidence="4">Dipeptidyl aminopeptidase/acylaminoacyl peptidase</fullName>
    </submittedName>
</protein>
<evidence type="ECO:0000256" key="1">
    <source>
        <dbReference type="ARBA" id="ARBA00022801"/>
    </source>
</evidence>
<dbReference type="STRING" id="46679.SAMN05216202_2144"/>
<proteinExistence type="predicted"/>
<gene>
    <name evidence="4" type="ORF">SAMN05216202_2144</name>
</gene>
<keyword evidence="5" id="KW-1185">Reference proteome</keyword>
<dbReference type="InterPro" id="IPR029058">
    <property type="entry name" value="AB_hydrolase_fold"/>
</dbReference>
<evidence type="ECO:0000259" key="3">
    <source>
        <dbReference type="Pfam" id="PF00326"/>
    </source>
</evidence>
<dbReference type="EMBL" id="LT629802">
    <property type="protein sequence ID" value="SDU95199.1"/>
    <property type="molecule type" value="Genomic_DNA"/>
</dbReference>